<feature type="non-terminal residue" evidence="1">
    <location>
        <position position="28"/>
    </location>
</feature>
<organism evidence="1">
    <name type="scientific">marine sediment metagenome</name>
    <dbReference type="NCBI Taxonomy" id="412755"/>
    <lineage>
        <taxon>unclassified sequences</taxon>
        <taxon>metagenomes</taxon>
        <taxon>ecological metagenomes</taxon>
    </lineage>
</organism>
<sequence length="28" mass="3324">MIWYKISYYNGDRCLGGQFLGAWQLKIV</sequence>
<name>A0A0F9BBA0_9ZZZZ</name>
<gene>
    <name evidence="1" type="ORF">LCGC14_2748230</name>
</gene>
<dbReference type="EMBL" id="LAZR01050181">
    <property type="protein sequence ID" value="KKK87934.1"/>
    <property type="molecule type" value="Genomic_DNA"/>
</dbReference>
<accession>A0A0F9BBA0</accession>
<evidence type="ECO:0000313" key="1">
    <source>
        <dbReference type="EMBL" id="KKK87934.1"/>
    </source>
</evidence>
<protein>
    <submittedName>
        <fullName evidence="1">Uncharacterized protein</fullName>
    </submittedName>
</protein>
<reference evidence="1" key="1">
    <citation type="journal article" date="2015" name="Nature">
        <title>Complex archaea that bridge the gap between prokaryotes and eukaryotes.</title>
        <authorList>
            <person name="Spang A."/>
            <person name="Saw J.H."/>
            <person name="Jorgensen S.L."/>
            <person name="Zaremba-Niedzwiedzka K."/>
            <person name="Martijn J."/>
            <person name="Lind A.E."/>
            <person name="van Eijk R."/>
            <person name="Schleper C."/>
            <person name="Guy L."/>
            <person name="Ettema T.J."/>
        </authorList>
    </citation>
    <scope>NUCLEOTIDE SEQUENCE</scope>
</reference>
<dbReference type="AlphaFoldDB" id="A0A0F9BBA0"/>
<proteinExistence type="predicted"/>
<comment type="caution">
    <text evidence="1">The sequence shown here is derived from an EMBL/GenBank/DDBJ whole genome shotgun (WGS) entry which is preliminary data.</text>
</comment>